<accession>D3HK53</accession>
<dbReference type="Pfam" id="PF01734">
    <property type="entry name" value="Patatin"/>
    <property type="match status" value="1"/>
</dbReference>
<dbReference type="AlphaFoldDB" id="D3HK53"/>
<evidence type="ECO:0000256" key="4">
    <source>
        <dbReference type="PROSITE-ProRule" id="PRU01161"/>
    </source>
</evidence>
<feature type="short sequence motif" description="DGA/G" evidence="4">
    <location>
        <begin position="240"/>
        <end position="242"/>
    </location>
</feature>
<dbReference type="InterPro" id="IPR002641">
    <property type="entry name" value="PNPLA_dom"/>
</dbReference>
<keyword evidence="8" id="KW-1185">Reference proteome</keyword>
<dbReference type="SUPFAM" id="SSF52151">
    <property type="entry name" value="FabD/lysophospholipase-like"/>
    <property type="match status" value="1"/>
</dbReference>
<feature type="region of interest" description="Disordered" evidence="5">
    <location>
        <begin position="1"/>
        <end position="22"/>
    </location>
</feature>
<reference evidence="7 8" key="1">
    <citation type="journal article" date="2010" name="PLoS Genet.">
        <title>Analysis of the Legionella longbeachae genome and transcriptome uncovers unique strategies to cause Legionnaires' disease.</title>
        <authorList>
            <person name="Cazalet C."/>
            <person name="Gomez-Valero L."/>
            <person name="Rusniok C."/>
            <person name="Lomma M."/>
            <person name="Dervins-Ravault D."/>
            <person name="Newton H."/>
            <person name="Sansom F."/>
            <person name="Jarraud S."/>
            <person name="Zidane N."/>
            <person name="Ma L."/>
            <person name="Bouchier C."/>
            <person name="Etienne J."/>
            <person name="Hartland E."/>
            <person name="Buchrieser C."/>
        </authorList>
    </citation>
    <scope>NUCLEOTIDE SEQUENCE [LARGE SCALE GENOMIC DNA]</scope>
    <source>
        <strain evidence="7 8">NSW150</strain>
    </source>
</reference>
<feature type="active site" description="Proton acceptor" evidence="4">
    <location>
        <position position="240"/>
    </location>
</feature>
<evidence type="ECO:0000313" key="8">
    <source>
        <dbReference type="Proteomes" id="UP000001060"/>
    </source>
</evidence>
<dbReference type="GO" id="GO:0016042">
    <property type="term" value="P:lipid catabolic process"/>
    <property type="evidence" value="ECO:0007669"/>
    <property type="project" value="UniProtKB-UniRule"/>
</dbReference>
<keyword evidence="2 4" id="KW-0442">Lipid degradation</keyword>
<proteinExistence type="predicted"/>
<dbReference type="InterPro" id="IPR016035">
    <property type="entry name" value="Acyl_Trfase/lysoPLipase"/>
</dbReference>
<evidence type="ECO:0000256" key="3">
    <source>
        <dbReference type="ARBA" id="ARBA00023098"/>
    </source>
</evidence>
<evidence type="ECO:0000256" key="2">
    <source>
        <dbReference type="ARBA" id="ARBA00022963"/>
    </source>
</evidence>
<feature type="active site" description="Nucleophile" evidence="4">
    <location>
        <position position="78"/>
    </location>
</feature>
<dbReference type="Proteomes" id="UP000001060">
    <property type="component" value="Chromosome"/>
</dbReference>
<dbReference type="InterPro" id="IPR021095">
    <property type="entry name" value="DUF3734"/>
</dbReference>
<sequence>MGIISMGRKIKEEASSKHHKSPLCRINKPTASLKNTKQTYERIACVFQGGGALGAYQVGAFCAIHKKGYNPNFLAGVSIGSINSAIIAGNPRNKQIEKLTTFWETIVPKIWTDVFYDGDIPNFLHHMHNQMGAMHAVLYGLDGFFKPRLIPPTPITYDTPDNLSYYDTSILKNTLESLIDFDRINDKKVTLCLGAVNLSSGEMEFFNNQKMTITPEHVMASGALPPGFPAIKIGDDYYWDGGIYANTPLVTVLDALPELDTLCFVVDCFSLRGRLPQTMDELEERQKDIRYASHSRRLTNVYTSRQNLQAAIQFLGEKLSPEAKKDPEVKKILGLGHSKHFSVVHIIYRGTPFAHSFKDYNFVRSAINYRMKTGYENAMEVLKNPDWENKSSKALACSIYGVPPDYFEQH</sequence>
<dbReference type="EMBL" id="FN650140">
    <property type="protein sequence ID" value="CBJ12814.1"/>
    <property type="molecule type" value="Genomic_DNA"/>
</dbReference>
<dbReference type="GO" id="GO:0016787">
    <property type="term" value="F:hydrolase activity"/>
    <property type="evidence" value="ECO:0007669"/>
    <property type="project" value="UniProtKB-UniRule"/>
</dbReference>
<gene>
    <name evidence="7" type="ordered locus">LLO_2395</name>
</gene>
<dbReference type="KEGG" id="llo:LLO_2395"/>
<keyword evidence="3 4" id="KW-0443">Lipid metabolism</keyword>
<dbReference type="CDD" id="cd07209">
    <property type="entry name" value="Pat_hypo_Ecoli_Z1214_like"/>
    <property type="match status" value="1"/>
</dbReference>
<name>D3HK53_LEGLN</name>
<evidence type="ECO:0000259" key="6">
    <source>
        <dbReference type="PROSITE" id="PS51635"/>
    </source>
</evidence>
<dbReference type="InterPro" id="IPR050301">
    <property type="entry name" value="NTE"/>
</dbReference>
<dbReference type="HOGENOM" id="CLU_042894_0_0_6"/>
<dbReference type="eggNOG" id="COG1752">
    <property type="taxonomic scope" value="Bacteria"/>
</dbReference>
<dbReference type="STRING" id="661367.LLO_2395"/>
<dbReference type="PANTHER" id="PTHR14226">
    <property type="entry name" value="NEUROPATHY TARGET ESTERASE/SWISS CHEESE D.MELANOGASTER"/>
    <property type="match status" value="1"/>
</dbReference>
<protein>
    <submittedName>
        <fullName evidence="7">Putative patatin-like phospholipase</fullName>
    </submittedName>
</protein>
<evidence type="ECO:0000256" key="1">
    <source>
        <dbReference type="ARBA" id="ARBA00022801"/>
    </source>
</evidence>
<feature type="short sequence motif" description="GXSXG" evidence="4">
    <location>
        <begin position="76"/>
        <end position="80"/>
    </location>
</feature>
<dbReference type="Gene3D" id="3.40.1090.10">
    <property type="entry name" value="Cytosolic phospholipase A2 catalytic domain"/>
    <property type="match status" value="2"/>
</dbReference>
<feature type="short sequence motif" description="GXGXXG" evidence="4">
    <location>
        <begin position="49"/>
        <end position="54"/>
    </location>
</feature>
<dbReference type="Pfam" id="PF12536">
    <property type="entry name" value="DUF3734"/>
    <property type="match status" value="1"/>
</dbReference>
<dbReference type="PANTHER" id="PTHR14226:SF57">
    <property type="entry name" value="BLR7027 PROTEIN"/>
    <property type="match status" value="1"/>
</dbReference>
<evidence type="ECO:0000313" key="7">
    <source>
        <dbReference type="EMBL" id="CBJ12814.1"/>
    </source>
</evidence>
<organism evidence="7 8">
    <name type="scientific">Legionella longbeachae serogroup 1 (strain NSW150)</name>
    <dbReference type="NCBI Taxonomy" id="661367"/>
    <lineage>
        <taxon>Bacteria</taxon>
        <taxon>Pseudomonadati</taxon>
        <taxon>Pseudomonadota</taxon>
        <taxon>Gammaproteobacteria</taxon>
        <taxon>Legionellales</taxon>
        <taxon>Legionellaceae</taxon>
        <taxon>Legionella</taxon>
    </lineage>
</organism>
<keyword evidence="1 4" id="KW-0378">Hydrolase</keyword>
<evidence type="ECO:0000256" key="5">
    <source>
        <dbReference type="SAM" id="MobiDB-lite"/>
    </source>
</evidence>
<dbReference type="PROSITE" id="PS51635">
    <property type="entry name" value="PNPLA"/>
    <property type="match status" value="1"/>
</dbReference>
<feature type="domain" description="PNPLA" evidence="6">
    <location>
        <begin position="45"/>
        <end position="253"/>
    </location>
</feature>